<dbReference type="GO" id="GO:0045329">
    <property type="term" value="P:carnitine biosynthetic process"/>
    <property type="evidence" value="ECO:0007669"/>
    <property type="project" value="UniProtKB-KW"/>
</dbReference>
<accession>A0A9W9Z3P0</accession>
<dbReference type="PANTHER" id="PTHR10696:SF33">
    <property type="entry name" value="GAMMA-BUTYROBETAINE DIOXYGENASE"/>
    <property type="match status" value="1"/>
</dbReference>
<evidence type="ECO:0000313" key="11">
    <source>
        <dbReference type="EMBL" id="KAJ7374420.1"/>
    </source>
</evidence>
<name>A0A9W9Z3P0_9CNID</name>
<dbReference type="OrthoDB" id="406634at2759"/>
<dbReference type="Proteomes" id="UP001163046">
    <property type="component" value="Unassembled WGS sequence"/>
</dbReference>
<keyword evidence="12" id="KW-1185">Reference proteome</keyword>
<dbReference type="AlphaFoldDB" id="A0A9W9Z3P0"/>
<dbReference type="InterPro" id="IPR038492">
    <property type="entry name" value="GBBH-like_N_sf"/>
</dbReference>
<keyword evidence="4" id="KW-0479">Metal-binding</keyword>
<comment type="cofactor">
    <cofactor evidence="1">
        <name>Fe(2+)</name>
        <dbReference type="ChEBI" id="CHEBI:29033"/>
    </cofactor>
</comment>
<keyword evidence="5" id="KW-0124">Carnitine biosynthesis</keyword>
<evidence type="ECO:0000256" key="4">
    <source>
        <dbReference type="ARBA" id="ARBA00022723"/>
    </source>
</evidence>
<evidence type="ECO:0000313" key="12">
    <source>
        <dbReference type="Proteomes" id="UP001163046"/>
    </source>
</evidence>
<dbReference type="EC" id="1.14.11.1" evidence="11"/>
<evidence type="ECO:0000256" key="1">
    <source>
        <dbReference type="ARBA" id="ARBA00001954"/>
    </source>
</evidence>
<dbReference type="InterPro" id="IPR050411">
    <property type="entry name" value="AlphaKG_dependent_hydroxylases"/>
</dbReference>
<organism evidence="11 12">
    <name type="scientific">Desmophyllum pertusum</name>
    <dbReference type="NCBI Taxonomy" id="174260"/>
    <lineage>
        <taxon>Eukaryota</taxon>
        <taxon>Metazoa</taxon>
        <taxon>Cnidaria</taxon>
        <taxon>Anthozoa</taxon>
        <taxon>Hexacorallia</taxon>
        <taxon>Scleractinia</taxon>
        <taxon>Caryophylliina</taxon>
        <taxon>Caryophylliidae</taxon>
        <taxon>Desmophyllum</taxon>
    </lineage>
</organism>
<dbReference type="InterPro" id="IPR042098">
    <property type="entry name" value="TauD-like_sf"/>
</dbReference>
<dbReference type="EMBL" id="MU826828">
    <property type="protein sequence ID" value="KAJ7374420.1"/>
    <property type="molecule type" value="Genomic_DNA"/>
</dbReference>
<evidence type="ECO:0000256" key="7">
    <source>
        <dbReference type="ARBA" id="ARBA00023002"/>
    </source>
</evidence>
<evidence type="ECO:0000256" key="5">
    <source>
        <dbReference type="ARBA" id="ARBA00022873"/>
    </source>
</evidence>
<evidence type="ECO:0000256" key="3">
    <source>
        <dbReference type="ARBA" id="ARBA00008654"/>
    </source>
</evidence>
<dbReference type="InterPro" id="IPR010376">
    <property type="entry name" value="GBBH-like_N"/>
</dbReference>
<dbReference type="SUPFAM" id="SSF51197">
    <property type="entry name" value="Clavaminate synthase-like"/>
    <property type="match status" value="1"/>
</dbReference>
<dbReference type="Pfam" id="PF06155">
    <property type="entry name" value="GBBH-like_N"/>
    <property type="match status" value="1"/>
</dbReference>
<dbReference type="FunFam" id="3.30.2020.30:FF:000002">
    <property type="entry name" value="Putative gamma-butyrobetaine dioxygenase"/>
    <property type="match status" value="1"/>
</dbReference>
<evidence type="ECO:0000256" key="2">
    <source>
        <dbReference type="ARBA" id="ARBA00005022"/>
    </source>
</evidence>
<comment type="caution">
    <text evidence="11">The sequence shown here is derived from an EMBL/GenBank/DDBJ whole genome shotgun (WGS) entry which is preliminary data.</text>
</comment>
<dbReference type="Pfam" id="PF02668">
    <property type="entry name" value="TauD"/>
    <property type="match status" value="1"/>
</dbReference>
<feature type="domain" description="Gamma-butyrobetaine hydroxylase-like N-terminal" evidence="10">
    <location>
        <begin position="51"/>
        <end position="132"/>
    </location>
</feature>
<reference evidence="11" key="1">
    <citation type="submission" date="2023-01" db="EMBL/GenBank/DDBJ databases">
        <title>Genome assembly of the deep-sea coral Lophelia pertusa.</title>
        <authorList>
            <person name="Herrera S."/>
            <person name="Cordes E."/>
        </authorList>
    </citation>
    <scope>NUCLEOTIDE SEQUENCE</scope>
    <source>
        <strain evidence="11">USNM1676648</strain>
        <tissue evidence="11">Polyp</tissue>
    </source>
</reference>
<keyword evidence="6 11" id="KW-0223">Dioxygenase</keyword>
<comment type="pathway">
    <text evidence="2">Amine and polyamine biosynthesis; carnitine biosynthesis.</text>
</comment>
<feature type="domain" description="TauD/TfdA-like" evidence="9">
    <location>
        <begin position="168"/>
        <end position="294"/>
    </location>
</feature>
<dbReference type="Gene3D" id="3.60.130.10">
    <property type="entry name" value="Clavaminate synthase-like"/>
    <property type="match status" value="1"/>
</dbReference>
<dbReference type="GO" id="GO:0005739">
    <property type="term" value="C:mitochondrion"/>
    <property type="evidence" value="ECO:0007669"/>
    <property type="project" value="TreeGrafter"/>
</dbReference>
<evidence type="ECO:0000259" key="10">
    <source>
        <dbReference type="Pfam" id="PF06155"/>
    </source>
</evidence>
<proteinExistence type="inferred from homology"/>
<comment type="similarity">
    <text evidence="3">Belongs to the gamma-BBH/TMLD family.</text>
</comment>
<evidence type="ECO:0000259" key="9">
    <source>
        <dbReference type="Pfam" id="PF02668"/>
    </source>
</evidence>
<evidence type="ECO:0000256" key="6">
    <source>
        <dbReference type="ARBA" id="ARBA00022964"/>
    </source>
</evidence>
<dbReference type="GO" id="GO:0046872">
    <property type="term" value="F:metal ion binding"/>
    <property type="evidence" value="ECO:0007669"/>
    <property type="project" value="UniProtKB-KW"/>
</dbReference>
<evidence type="ECO:0000256" key="8">
    <source>
        <dbReference type="ARBA" id="ARBA00023004"/>
    </source>
</evidence>
<dbReference type="Gene3D" id="3.30.2020.30">
    <property type="match status" value="1"/>
</dbReference>
<dbReference type="GO" id="GO:0008336">
    <property type="term" value="F:gamma-butyrobetaine dioxygenase activity"/>
    <property type="evidence" value="ECO:0007669"/>
    <property type="project" value="UniProtKB-EC"/>
</dbReference>
<gene>
    <name evidence="11" type="primary">BBOX1_2</name>
    <name evidence="11" type="ORF">OS493_007526</name>
</gene>
<dbReference type="InterPro" id="IPR003819">
    <property type="entry name" value="TauD/TfdA-like"/>
</dbReference>
<dbReference type="PANTHER" id="PTHR10696">
    <property type="entry name" value="GAMMA-BUTYROBETAINE HYDROXYLASE-RELATED"/>
    <property type="match status" value="1"/>
</dbReference>
<keyword evidence="8" id="KW-0408">Iron</keyword>
<protein>
    <submittedName>
        <fullName evidence="11">Gamma-butyrobetaine dioxygenase</fullName>
        <ecNumber evidence="11">1.14.11.1</ecNumber>
    </submittedName>
</protein>
<sequence>MFSQLRHVCKFRFVSQRLPNISSKLFKVNYAATAQSTNKLTVQSIQKADISRMLHVTWNNDTINRYPFVYLRDNCQCSECFHESSLQRSFDTVGHLKMDIQPERVDVLQNGEEISVTWPDKHVSVFNSEWLHSRRLTEEQDISKGTSTLNKEGEIFWNAEQLQGKIPRHDFHEIMEDDFKLYEWLYSLHSVGIALLTNTPLQTGEGYKLCERVGYAKTIHYGHHVDLHAKFDANNLGFTSDVLPLHVDLPYYDYVPGVTLLHCIEQVSTEGGANQFSDGFHVAQQLKETTQKNLSCCQPLKFRSLTLGRMYLANFTRNSLIPQSSWMRMVILPDFV</sequence>
<keyword evidence="7 11" id="KW-0560">Oxidoreductase</keyword>